<dbReference type="Gene3D" id="1.10.1220.10">
    <property type="entry name" value="Met repressor-like"/>
    <property type="match status" value="1"/>
</dbReference>
<organism evidence="1 2">
    <name type="scientific">Brevibacillus ruminantium</name>
    <dbReference type="NCBI Taxonomy" id="2950604"/>
    <lineage>
        <taxon>Bacteria</taxon>
        <taxon>Bacillati</taxon>
        <taxon>Bacillota</taxon>
        <taxon>Bacilli</taxon>
        <taxon>Bacillales</taxon>
        <taxon>Paenibacillaceae</taxon>
        <taxon>Brevibacillus</taxon>
    </lineage>
</organism>
<dbReference type="Proteomes" id="UP001056500">
    <property type="component" value="Chromosome"/>
</dbReference>
<dbReference type="InterPro" id="IPR010985">
    <property type="entry name" value="Ribbon_hlx_hlx"/>
</dbReference>
<keyword evidence="2" id="KW-1185">Reference proteome</keyword>
<evidence type="ECO:0000313" key="1">
    <source>
        <dbReference type="EMBL" id="USG67775.1"/>
    </source>
</evidence>
<proteinExistence type="predicted"/>
<dbReference type="EMBL" id="CP098755">
    <property type="protein sequence ID" value="USG67775.1"/>
    <property type="molecule type" value="Genomic_DNA"/>
</dbReference>
<name>A0ABY4WKU5_9BACL</name>
<accession>A0ABY4WKU5</accession>
<dbReference type="RefSeq" id="WP_251874869.1">
    <property type="nucleotide sequence ID" value="NZ_CP098755.1"/>
</dbReference>
<reference evidence="1" key="1">
    <citation type="submission" date="2022-06" db="EMBL/GenBank/DDBJ databases">
        <title>Genome sequencing of Brevibacillus sp. BB3-R1.</title>
        <authorList>
            <person name="Heo J."/>
            <person name="Lee D."/>
            <person name="Won M."/>
            <person name="Han B.-H."/>
            <person name="Hong S.-B."/>
            <person name="Kwon S.-W."/>
        </authorList>
    </citation>
    <scope>NUCLEOTIDE SEQUENCE</scope>
    <source>
        <strain evidence="1">BB3-R1</strain>
    </source>
</reference>
<dbReference type="InterPro" id="IPR013321">
    <property type="entry name" value="Arc_rbn_hlx_hlx"/>
</dbReference>
<dbReference type="SUPFAM" id="SSF47598">
    <property type="entry name" value="Ribbon-helix-helix"/>
    <property type="match status" value="1"/>
</dbReference>
<sequence length="70" mass="7807">MSSEDKTPRLTVYFPESVKCQLQQMAKETGFSQTQLVVLATHALLANYRNNGNAIFAELLNVKSNSRSES</sequence>
<evidence type="ECO:0000313" key="2">
    <source>
        <dbReference type="Proteomes" id="UP001056500"/>
    </source>
</evidence>
<protein>
    <recommendedName>
        <fullName evidence="3">CopG family transcriptional regulator</fullName>
    </recommendedName>
</protein>
<evidence type="ECO:0008006" key="3">
    <source>
        <dbReference type="Google" id="ProtNLM"/>
    </source>
</evidence>
<gene>
    <name evidence="1" type="ORF">NDK47_11070</name>
</gene>